<reference evidence="3" key="1">
    <citation type="submission" date="2017-03" db="EMBL/GenBank/DDBJ databases">
        <authorList>
            <person name="Herbold C."/>
        </authorList>
    </citation>
    <scope>NUCLEOTIDE SEQUENCE [LARGE SCALE GENOMIC DNA]</scope>
</reference>
<dbReference type="CDD" id="cd01127">
    <property type="entry name" value="TrwB_TraG_TraD_VirD4"/>
    <property type="match status" value="1"/>
</dbReference>
<dbReference type="InterPro" id="IPR027417">
    <property type="entry name" value="P-loop_NTPase"/>
</dbReference>
<dbReference type="RefSeq" id="WP_157928395.1">
    <property type="nucleotide sequence ID" value="NZ_LT841358.1"/>
</dbReference>
<dbReference type="Proteomes" id="UP000230607">
    <property type="component" value="Chromosome 1"/>
</dbReference>
<dbReference type="AlphaFoldDB" id="A0A2H1FIR6"/>
<organism evidence="2 3">
    <name type="scientific">Candidatus Nitrosotalea okcheonensis</name>
    <dbReference type="NCBI Taxonomy" id="1903276"/>
    <lineage>
        <taxon>Archaea</taxon>
        <taxon>Nitrososphaerota</taxon>
        <taxon>Nitrososphaeria</taxon>
        <taxon>Nitrosotaleales</taxon>
        <taxon>Nitrosotaleaceae</taxon>
        <taxon>Nitrosotalea</taxon>
    </lineage>
</organism>
<name>A0A2H1FIR6_9ARCH</name>
<keyword evidence="3" id="KW-1185">Reference proteome</keyword>
<accession>A0A2H1FIR6</accession>
<dbReference type="PANTHER" id="PTHR30121">
    <property type="entry name" value="UNCHARACTERIZED PROTEIN YJGR-RELATED"/>
    <property type="match status" value="1"/>
</dbReference>
<dbReference type="Pfam" id="PF10412">
    <property type="entry name" value="TrwB_AAD_bind"/>
    <property type="match status" value="1"/>
</dbReference>
<dbReference type="OrthoDB" id="107033at2157"/>
<evidence type="ECO:0000313" key="2">
    <source>
        <dbReference type="EMBL" id="SMH72664.1"/>
    </source>
</evidence>
<evidence type="ECO:0000259" key="1">
    <source>
        <dbReference type="Pfam" id="PF10412"/>
    </source>
</evidence>
<dbReference type="PANTHER" id="PTHR30121:SF11">
    <property type="entry name" value="AAA+ ATPASE DOMAIN-CONTAINING PROTEIN"/>
    <property type="match status" value="1"/>
</dbReference>
<dbReference type="SUPFAM" id="SSF52540">
    <property type="entry name" value="P-loop containing nucleoside triphosphate hydrolases"/>
    <property type="match status" value="1"/>
</dbReference>
<evidence type="ECO:0000313" key="3">
    <source>
        <dbReference type="Proteomes" id="UP000230607"/>
    </source>
</evidence>
<dbReference type="InterPro" id="IPR051162">
    <property type="entry name" value="T4SS_component"/>
</dbReference>
<dbReference type="InterPro" id="IPR019476">
    <property type="entry name" value="T4SS_TraD_DNA-bd"/>
</dbReference>
<protein>
    <recommendedName>
        <fullName evidence="1">Type IV secretion system coupling protein TraD DNA-binding domain-containing protein</fullName>
    </recommendedName>
</protein>
<feature type="domain" description="Type IV secretion system coupling protein TraD DNA-binding" evidence="1">
    <location>
        <begin position="23"/>
        <end position="344"/>
    </location>
</feature>
<dbReference type="Gene3D" id="3.40.50.300">
    <property type="entry name" value="P-loop containing nucleotide triphosphate hydrolases"/>
    <property type="match status" value="2"/>
</dbReference>
<proteinExistence type="predicted"/>
<gene>
    <name evidence="2" type="ORF">NCS_30504</name>
</gene>
<sequence length="815" mass="93048">MSSGKSDITVLGFNDNGMTAGIPRSEQIHMGIFGEVGSGKSIVDTIMINQNINRDEGFMLVDPHGTLAQDVLRMIPESKKDRVIYISLDTVRLWGKIVKINPLEVKSGGDRYVVAMNLVNALRNIYRDSWGPQLEALLRNGANALVEIEDSTLRDLVKIITDDRMRSIFMNKVANRDVRHFWNVLFPQQYQKDAGRSAYNKLDKILSTPQVAAILDTAKSTIDFGDIMESDKWVIVDLSSGGSDDVISFLGTILINMVYVEARKRFGRPDLSTKPFFMYIDEAHLFAPFALRELLNTMRKANMKVTIATQTINTFPREFAKEISALVRTLVCFKVDMETANMFKTVMPVSVEQLTSMTQGRFAFYSQGNPPHTGLLIAVPIVDRKKDWKELARYSVEKYGEPTSFERYVMPTKSQHYSPQVTPLEATILLLLYNENRDMTKDEIYEFVYKMFPVNKRDVFSKLDDILVNQLHLVERKNTTFNDGDDKLVTRYVLSGLAYNSFFSQAMMGRRAGSPLHQTTIFLIMNMQQKTFKFCIPDLGDKGEQRPDLLIFEPQRREDSKDITYDPLYWSEKIIAVEVETDPTKHESQVVENFRKNFELGYDVWFIVFSDKHKQYVVDAMNKNNIAKQFYNIILIPPDAVERLGNIQNNSVTHLTREELEVYNILKGGGTAQSVAYKAELSAYDVMGILWKLEQKGVAERGYIETRNTKFALEGRKNITQTKREEYFIPTEEGKKLGSSDSHNLEAEQKSDTAVLSDIKDKKPAGFDFSKLSDRGLKDMVLDPENGPLAKTILENRGNYVHIKNGKVMTRKKPR</sequence>
<dbReference type="EMBL" id="LT841358">
    <property type="protein sequence ID" value="SMH72664.1"/>
    <property type="molecule type" value="Genomic_DNA"/>
</dbReference>